<reference evidence="2 3" key="1">
    <citation type="submission" date="2013-09" db="EMBL/GenBank/DDBJ databases">
        <title>Corchorus capsularis genome sequencing.</title>
        <authorList>
            <person name="Alam M."/>
            <person name="Haque M.S."/>
            <person name="Islam M.S."/>
            <person name="Emdad E.M."/>
            <person name="Islam M.M."/>
            <person name="Ahmed B."/>
            <person name="Halim A."/>
            <person name="Hossen Q.M.M."/>
            <person name="Hossain M.Z."/>
            <person name="Ahmed R."/>
            <person name="Khan M.M."/>
            <person name="Islam R."/>
            <person name="Rashid M.M."/>
            <person name="Khan S.A."/>
            <person name="Rahman M.S."/>
            <person name="Alam M."/>
        </authorList>
    </citation>
    <scope>NUCLEOTIDE SEQUENCE [LARGE SCALE GENOMIC DNA]</scope>
    <source>
        <strain evidence="3">cv. CVL-1</strain>
        <tissue evidence="2">Whole seedling</tissue>
    </source>
</reference>
<keyword evidence="3" id="KW-1185">Reference proteome</keyword>
<dbReference type="Gramene" id="OMO81717">
    <property type="protein sequence ID" value="OMO81717"/>
    <property type="gene ID" value="CCACVL1_12274"/>
</dbReference>
<evidence type="ECO:0000313" key="2">
    <source>
        <dbReference type="EMBL" id="OMO81717.1"/>
    </source>
</evidence>
<feature type="compositionally biased region" description="Basic and acidic residues" evidence="1">
    <location>
        <begin position="58"/>
        <end position="67"/>
    </location>
</feature>
<feature type="compositionally biased region" description="Basic and acidic residues" evidence="1">
    <location>
        <begin position="75"/>
        <end position="84"/>
    </location>
</feature>
<proteinExistence type="predicted"/>
<dbReference type="Proteomes" id="UP000188268">
    <property type="component" value="Unassembled WGS sequence"/>
</dbReference>
<comment type="caution">
    <text evidence="2">The sequence shown here is derived from an EMBL/GenBank/DDBJ whole genome shotgun (WGS) entry which is preliminary data.</text>
</comment>
<name>A0A1R3IGL8_COCAP</name>
<accession>A0A1R3IGL8</accession>
<feature type="region of interest" description="Disordered" evidence="1">
    <location>
        <begin position="46"/>
        <end position="84"/>
    </location>
</feature>
<evidence type="ECO:0000313" key="3">
    <source>
        <dbReference type="Proteomes" id="UP000188268"/>
    </source>
</evidence>
<organism evidence="2 3">
    <name type="scientific">Corchorus capsularis</name>
    <name type="common">Jute</name>
    <dbReference type="NCBI Taxonomy" id="210143"/>
    <lineage>
        <taxon>Eukaryota</taxon>
        <taxon>Viridiplantae</taxon>
        <taxon>Streptophyta</taxon>
        <taxon>Embryophyta</taxon>
        <taxon>Tracheophyta</taxon>
        <taxon>Spermatophyta</taxon>
        <taxon>Magnoliopsida</taxon>
        <taxon>eudicotyledons</taxon>
        <taxon>Gunneridae</taxon>
        <taxon>Pentapetalae</taxon>
        <taxon>rosids</taxon>
        <taxon>malvids</taxon>
        <taxon>Malvales</taxon>
        <taxon>Malvaceae</taxon>
        <taxon>Grewioideae</taxon>
        <taxon>Apeibeae</taxon>
        <taxon>Corchorus</taxon>
    </lineage>
</organism>
<protein>
    <submittedName>
        <fullName evidence="2">Uncharacterized protein</fullName>
    </submittedName>
</protein>
<sequence>MADKVAKRSDRKIYGLVYTRATPGRCTKNASAKDDDLIIGSLPKEKMKKVSAGSSSGVKDREREPLSEHCVGNVEGKEDTERKT</sequence>
<evidence type="ECO:0000256" key="1">
    <source>
        <dbReference type="SAM" id="MobiDB-lite"/>
    </source>
</evidence>
<dbReference type="AlphaFoldDB" id="A0A1R3IGL8"/>
<dbReference type="EMBL" id="AWWV01010098">
    <property type="protein sequence ID" value="OMO81717.1"/>
    <property type="molecule type" value="Genomic_DNA"/>
</dbReference>
<gene>
    <name evidence="2" type="ORF">CCACVL1_12274</name>
</gene>